<sequence length="503" mass="54924">MLYEQNVTIDDEPYTTADEDPFSVQPYIPPNNTIKHRRSSMLDKWIMEQQIQTTEESSDCPHSELLPAPVMCSTSLGSYASSSSSPYLAYPDLPRFSFEHAKTKEAEDDIASIISYDLVDDDDIPQEPTNQEPLQQAPATPIPQGAHKSSRHSITPSFKGINISFSRSAKSTTVSSSPSMENAASRAFPRLSFFPRTPRSSTGPSSLADATISQQHTRSSSLGTLATSVSHQPTINGCSSTSAKWRPSVLGHFPQSSISQLSIGGSDIQYTPSRPSISSGDTYTTWNTSRTTTTLDSIAPTSPSKTSVLESLRIRKRKSSKALSNMFAASNSSVQLPTAQTGGTIRAENNGAIHGKGKSSQRVPLAPKQVDSSLDNHDNEDDLDPPPVYRFNKHEPNRTGLPYSSSGSLPRVKFSSLNSRTQRKKKRLIISGVGVAETRKLEGIKRWCESFGDVRNISRIPNGDLQIDFRDPEVADTVCRIRAKVFIVGVGSVQVSWVSGNKR</sequence>
<dbReference type="InParanoid" id="A0A409VLL4"/>
<feature type="compositionally biased region" description="Acidic residues" evidence="1">
    <location>
        <begin position="9"/>
        <end position="20"/>
    </location>
</feature>
<keyword evidence="3" id="KW-1185">Reference proteome</keyword>
<feature type="compositionally biased region" description="Polar residues" evidence="1">
    <location>
        <begin position="270"/>
        <end position="281"/>
    </location>
</feature>
<protein>
    <recommendedName>
        <fullName evidence="4">RRM domain-containing protein</fullName>
    </recommendedName>
</protein>
<feature type="region of interest" description="Disordered" evidence="1">
    <location>
        <begin position="121"/>
        <end position="153"/>
    </location>
</feature>
<comment type="caution">
    <text evidence="2">The sequence shown here is derived from an EMBL/GenBank/DDBJ whole genome shotgun (WGS) entry which is preliminary data.</text>
</comment>
<reference evidence="2 3" key="1">
    <citation type="journal article" date="2018" name="Evol. Lett.">
        <title>Horizontal gene cluster transfer increased hallucinogenic mushroom diversity.</title>
        <authorList>
            <person name="Reynolds H.T."/>
            <person name="Vijayakumar V."/>
            <person name="Gluck-Thaler E."/>
            <person name="Korotkin H.B."/>
            <person name="Matheny P.B."/>
            <person name="Slot J.C."/>
        </authorList>
    </citation>
    <scope>NUCLEOTIDE SEQUENCE [LARGE SCALE GENOMIC DNA]</scope>
    <source>
        <strain evidence="2 3">2631</strain>
    </source>
</reference>
<dbReference type="Proteomes" id="UP000283269">
    <property type="component" value="Unassembled WGS sequence"/>
</dbReference>
<gene>
    <name evidence="2" type="ORF">CVT25_005728</name>
</gene>
<dbReference type="EMBL" id="NHYD01003976">
    <property type="protein sequence ID" value="PPQ67127.1"/>
    <property type="molecule type" value="Genomic_DNA"/>
</dbReference>
<dbReference type="OrthoDB" id="3071736at2759"/>
<dbReference type="STRING" id="93625.A0A409VLL4"/>
<evidence type="ECO:0000313" key="2">
    <source>
        <dbReference type="EMBL" id="PPQ67127.1"/>
    </source>
</evidence>
<dbReference type="AlphaFoldDB" id="A0A409VLL4"/>
<feature type="compositionally biased region" description="Polar residues" evidence="1">
    <location>
        <begin position="211"/>
        <end position="240"/>
    </location>
</feature>
<evidence type="ECO:0000313" key="3">
    <source>
        <dbReference type="Proteomes" id="UP000283269"/>
    </source>
</evidence>
<feature type="region of interest" description="Disordered" evidence="1">
    <location>
        <begin position="190"/>
        <end position="240"/>
    </location>
</feature>
<feature type="compositionally biased region" description="Polar residues" evidence="1">
    <location>
        <begin position="127"/>
        <end position="138"/>
    </location>
</feature>
<feature type="region of interest" description="Disordered" evidence="1">
    <location>
        <begin position="264"/>
        <end position="285"/>
    </location>
</feature>
<proteinExistence type="predicted"/>
<feature type="compositionally biased region" description="Low complexity" evidence="1">
    <location>
        <begin position="195"/>
        <end position="206"/>
    </location>
</feature>
<feature type="region of interest" description="Disordered" evidence="1">
    <location>
        <begin position="345"/>
        <end position="418"/>
    </location>
</feature>
<name>A0A409VLL4_PSICY</name>
<evidence type="ECO:0008006" key="4">
    <source>
        <dbReference type="Google" id="ProtNLM"/>
    </source>
</evidence>
<organism evidence="2 3">
    <name type="scientific">Psilocybe cyanescens</name>
    <dbReference type="NCBI Taxonomy" id="93625"/>
    <lineage>
        <taxon>Eukaryota</taxon>
        <taxon>Fungi</taxon>
        <taxon>Dikarya</taxon>
        <taxon>Basidiomycota</taxon>
        <taxon>Agaricomycotina</taxon>
        <taxon>Agaricomycetes</taxon>
        <taxon>Agaricomycetidae</taxon>
        <taxon>Agaricales</taxon>
        <taxon>Agaricineae</taxon>
        <taxon>Strophariaceae</taxon>
        <taxon>Psilocybe</taxon>
    </lineage>
</organism>
<evidence type="ECO:0000256" key="1">
    <source>
        <dbReference type="SAM" id="MobiDB-lite"/>
    </source>
</evidence>
<feature type="region of interest" description="Disordered" evidence="1">
    <location>
        <begin position="1"/>
        <end position="20"/>
    </location>
</feature>
<accession>A0A409VLL4</accession>